<dbReference type="KEGG" id="sdyn:Mal52_57630"/>
<dbReference type="SUPFAM" id="SSF48239">
    <property type="entry name" value="Terpenoid cyclases/Protein prenyltransferases"/>
    <property type="match status" value="1"/>
</dbReference>
<evidence type="ECO:0008006" key="5">
    <source>
        <dbReference type="Google" id="ProtNLM"/>
    </source>
</evidence>
<dbReference type="InterPro" id="IPR008930">
    <property type="entry name" value="Terpenoid_cyclase/PrenylTrfase"/>
</dbReference>
<protein>
    <recommendedName>
        <fullName evidence="5">Squalene cyclase C-terminal domain-containing protein</fullName>
    </recommendedName>
</protein>
<keyword evidence="2" id="KW-1133">Transmembrane helix</keyword>
<evidence type="ECO:0000313" key="4">
    <source>
        <dbReference type="Proteomes" id="UP000319383"/>
    </source>
</evidence>
<accession>A0A517ZXR1</accession>
<proteinExistence type="predicted"/>
<dbReference type="AlphaFoldDB" id="A0A517ZXR1"/>
<keyword evidence="2" id="KW-0472">Membrane</keyword>
<evidence type="ECO:0000256" key="1">
    <source>
        <dbReference type="SAM" id="MobiDB-lite"/>
    </source>
</evidence>
<evidence type="ECO:0000313" key="3">
    <source>
        <dbReference type="EMBL" id="QDU47235.1"/>
    </source>
</evidence>
<reference evidence="3 4" key="1">
    <citation type="submission" date="2019-02" db="EMBL/GenBank/DDBJ databases">
        <title>Deep-cultivation of Planctomycetes and their phenomic and genomic characterization uncovers novel biology.</title>
        <authorList>
            <person name="Wiegand S."/>
            <person name="Jogler M."/>
            <person name="Boedeker C."/>
            <person name="Pinto D."/>
            <person name="Vollmers J."/>
            <person name="Rivas-Marin E."/>
            <person name="Kohn T."/>
            <person name="Peeters S.H."/>
            <person name="Heuer A."/>
            <person name="Rast P."/>
            <person name="Oberbeckmann S."/>
            <person name="Bunk B."/>
            <person name="Jeske O."/>
            <person name="Meyerdierks A."/>
            <person name="Storesund J.E."/>
            <person name="Kallscheuer N."/>
            <person name="Luecker S."/>
            <person name="Lage O.M."/>
            <person name="Pohl T."/>
            <person name="Merkel B.J."/>
            <person name="Hornburger P."/>
            <person name="Mueller R.-W."/>
            <person name="Bruemmer F."/>
            <person name="Labrenz M."/>
            <person name="Spormann A.M."/>
            <person name="Op den Camp H."/>
            <person name="Overmann J."/>
            <person name="Amann R."/>
            <person name="Jetten M.S.M."/>
            <person name="Mascher T."/>
            <person name="Medema M.H."/>
            <person name="Devos D.P."/>
            <person name="Kaster A.-K."/>
            <person name="Ovreas L."/>
            <person name="Rohde M."/>
            <person name="Galperin M.Y."/>
            <person name="Jogler C."/>
        </authorList>
    </citation>
    <scope>NUCLEOTIDE SEQUENCE [LARGE SCALE GENOMIC DNA]</scope>
    <source>
        <strain evidence="3 4">Mal52</strain>
    </source>
</reference>
<feature type="region of interest" description="Disordered" evidence="1">
    <location>
        <begin position="1"/>
        <end position="51"/>
    </location>
</feature>
<organism evidence="3 4">
    <name type="scientific">Symmachiella dynata</name>
    <dbReference type="NCBI Taxonomy" id="2527995"/>
    <lineage>
        <taxon>Bacteria</taxon>
        <taxon>Pseudomonadati</taxon>
        <taxon>Planctomycetota</taxon>
        <taxon>Planctomycetia</taxon>
        <taxon>Planctomycetales</taxon>
        <taxon>Planctomycetaceae</taxon>
        <taxon>Symmachiella</taxon>
    </lineage>
</organism>
<feature type="transmembrane region" description="Helical" evidence="2">
    <location>
        <begin position="62"/>
        <end position="84"/>
    </location>
</feature>
<dbReference type="CDD" id="cd00688">
    <property type="entry name" value="ISOPREN_C2_like"/>
    <property type="match status" value="1"/>
</dbReference>
<sequence>MNGPTQRAPIGFDSSSANQRIASPPPGRPKSRRTAPKLKPLADESGDSNRPASWPFRNLGDAPGWVCSLLIHAALLIILALITVTHQFRDRLPEILAVLGERERAPVAEELETTFQPIEMPASDSSLESFDAQDMVSSLSVPLPLEETPQEPIQVSKKTDLISLESIPTVGSPELSGRTGAGKAALIAREGGTPESEAAVALGLQWLANHQNRNGSWSFNHTTRQCRGQCSHPGSLNNCTTGATGLALLCFLGAGHSDQSGEYKRTVYRGLKYLLSQMKSSKRDTGNLMGRTARRGRRGGNEGMYAQGIATLALCEAYNLGHSKFLRKPTQDALNFIVRAQDSSGGGWRYNPGDPGDTSVVGWQVMALYSGRIAEMDVPQQTFDGAWAFLDSVQSDEGVGYGYRRPGATPTLSAVGLLSRMYLGKQHGWDPTNPVVKLGANRLSVLGPSAKDMYYNYYATQFMYQVGGDTWISWNNELRDQLVAKQDKKGHAAGSWLPTCRHGSRPGGRLYMTAMSILTLEVYYRHLPIYARSGDVPADGGDRPIDF</sequence>
<gene>
    <name evidence="3" type="ORF">Mal52_57630</name>
</gene>
<name>A0A517ZXR1_9PLAN</name>
<dbReference type="Gene3D" id="1.50.10.20">
    <property type="match status" value="2"/>
</dbReference>
<dbReference type="Proteomes" id="UP000319383">
    <property type="component" value="Chromosome"/>
</dbReference>
<dbReference type="EMBL" id="CP036276">
    <property type="protein sequence ID" value="QDU47235.1"/>
    <property type="molecule type" value="Genomic_DNA"/>
</dbReference>
<evidence type="ECO:0000256" key="2">
    <source>
        <dbReference type="SAM" id="Phobius"/>
    </source>
</evidence>
<keyword evidence="4" id="KW-1185">Reference proteome</keyword>
<keyword evidence="2" id="KW-0812">Transmembrane</keyword>